<accession>A0ABV2YGG4</accession>
<feature type="region of interest" description="Disordered" evidence="1">
    <location>
        <begin position="99"/>
        <end position="120"/>
    </location>
</feature>
<gene>
    <name evidence="2" type="ORF">AB0E65_11465</name>
</gene>
<evidence type="ECO:0000256" key="1">
    <source>
        <dbReference type="SAM" id="MobiDB-lite"/>
    </source>
</evidence>
<sequence>MNLVHVRIRLDGPVDDREWLKQVFHSRALLGEGVEHISIHLEGDGDLTVGFWMSAASVVTGEDTANTVARRALSAEPTLRRAAIVSCSTALVPEAFDRMLRPAPESGRNRRRTDTATPDA</sequence>
<dbReference type="EMBL" id="JBEZUR010000013">
    <property type="protein sequence ID" value="MEU3554820.1"/>
    <property type="molecule type" value="Genomic_DNA"/>
</dbReference>
<reference evidence="2 3" key="1">
    <citation type="submission" date="2024-06" db="EMBL/GenBank/DDBJ databases">
        <title>The Natural Products Discovery Center: Release of the First 8490 Sequenced Strains for Exploring Actinobacteria Biosynthetic Diversity.</title>
        <authorList>
            <person name="Kalkreuter E."/>
            <person name="Kautsar S.A."/>
            <person name="Yang D."/>
            <person name="Bader C.D."/>
            <person name="Teijaro C.N."/>
            <person name="Fluegel L."/>
            <person name="Davis C.M."/>
            <person name="Simpson J.R."/>
            <person name="Lauterbach L."/>
            <person name="Steele A.D."/>
            <person name="Gui C."/>
            <person name="Meng S."/>
            <person name="Li G."/>
            <person name="Viehrig K."/>
            <person name="Ye F."/>
            <person name="Su P."/>
            <person name="Kiefer A.F."/>
            <person name="Nichols A."/>
            <person name="Cepeda A.J."/>
            <person name="Yan W."/>
            <person name="Fan B."/>
            <person name="Jiang Y."/>
            <person name="Adhikari A."/>
            <person name="Zheng C.-J."/>
            <person name="Schuster L."/>
            <person name="Cowan T.M."/>
            <person name="Smanski M.J."/>
            <person name="Chevrette M.G."/>
            <person name="De Carvalho L.P.S."/>
            <person name="Shen B."/>
        </authorList>
    </citation>
    <scope>NUCLEOTIDE SEQUENCE [LARGE SCALE GENOMIC DNA]</scope>
    <source>
        <strain evidence="2 3">NPDC038104</strain>
    </source>
</reference>
<dbReference type="Proteomes" id="UP001550850">
    <property type="component" value="Unassembled WGS sequence"/>
</dbReference>
<organism evidence="2 3">
    <name type="scientific">Streptomyces fragilis</name>
    <dbReference type="NCBI Taxonomy" id="67301"/>
    <lineage>
        <taxon>Bacteria</taxon>
        <taxon>Bacillati</taxon>
        <taxon>Actinomycetota</taxon>
        <taxon>Actinomycetes</taxon>
        <taxon>Kitasatosporales</taxon>
        <taxon>Streptomycetaceae</taxon>
        <taxon>Streptomyces</taxon>
    </lineage>
</organism>
<keyword evidence="3" id="KW-1185">Reference proteome</keyword>
<comment type="caution">
    <text evidence="2">The sequence shown here is derived from an EMBL/GenBank/DDBJ whole genome shotgun (WGS) entry which is preliminary data.</text>
</comment>
<evidence type="ECO:0000313" key="2">
    <source>
        <dbReference type="EMBL" id="MEU3554820.1"/>
    </source>
</evidence>
<name>A0ABV2YGG4_9ACTN</name>
<dbReference type="RefSeq" id="WP_159105547.1">
    <property type="nucleotide sequence ID" value="NZ_BEVZ01000002.1"/>
</dbReference>
<protein>
    <recommendedName>
        <fullName evidence="4">ABM domain-containing protein</fullName>
    </recommendedName>
</protein>
<evidence type="ECO:0008006" key="4">
    <source>
        <dbReference type="Google" id="ProtNLM"/>
    </source>
</evidence>
<proteinExistence type="predicted"/>
<evidence type="ECO:0000313" key="3">
    <source>
        <dbReference type="Proteomes" id="UP001550850"/>
    </source>
</evidence>